<accession>A0A7Z8YN21</accession>
<dbReference type="EMBL" id="UYIV01000001">
    <property type="protein sequence ID" value="VDH03659.1"/>
    <property type="molecule type" value="Genomic_DNA"/>
</dbReference>
<evidence type="ECO:0000313" key="1">
    <source>
        <dbReference type="EMBL" id="VDH03659.1"/>
    </source>
</evidence>
<evidence type="ECO:0000313" key="2">
    <source>
        <dbReference type="Proteomes" id="UP000270205"/>
    </source>
</evidence>
<sequence length="176" mass="19444">MIFLCPKILLSMNIKTLSILMTIGTTMVSCGSWVRIGDLTSISNRNIDDSKKYVLLHRDVEAVTSSSSDAMEQAIDELTKKHEGEFVRNVKVFVKDNGKKVKVIGDVWGIQSTNVNVIASANANIQLEIGDAVVFKQNGKIIDGRIIGINSNKLIIEYGKGKKTELKFDQVTKTNK</sequence>
<comment type="caution">
    <text evidence="1">The sequence shown here is derived from an EMBL/GenBank/DDBJ whole genome shotgun (WGS) entry which is preliminary data.</text>
</comment>
<dbReference type="Proteomes" id="UP000270205">
    <property type="component" value="Unassembled WGS sequence"/>
</dbReference>
<protein>
    <submittedName>
        <fullName evidence="1">Uncharacterized protein</fullName>
    </submittedName>
</protein>
<dbReference type="AlphaFoldDB" id="A0A7Z8YN21"/>
<name>A0A7Z8YN21_9FLAO</name>
<reference evidence="1 2" key="1">
    <citation type="submission" date="2018-11" db="EMBL/GenBank/DDBJ databases">
        <authorList>
            <consortium name="Pathogen Informatics"/>
        </authorList>
    </citation>
    <scope>NUCLEOTIDE SEQUENCE [LARGE SCALE GENOMIC DNA]</scope>
    <source>
        <strain evidence="1 2">NCTC12929</strain>
    </source>
</reference>
<dbReference type="PROSITE" id="PS51257">
    <property type="entry name" value="PROKAR_LIPOPROTEIN"/>
    <property type="match status" value="1"/>
</dbReference>
<gene>
    <name evidence="1" type="ORF">NCTC12929_01041</name>
</gene>
<proteinExistence type="predicted"/>
<organism evidence="1 2">
    <name type="scientific">Bergeyella zoohelcum</name>
    <dbReference type="NCBI Taxonomy" id="1015"/>
    <lineage>
        <taxon>Bacteria</taxon>
        <taxon>Pseudomonadati</taxon>
        <taxon>Bacteroidota</taxon>
        <taxon>Flavobacteriia</taxon>
        <taxon>Flavobacteriales</taxon>
        <taxon>Weeksellaceae</taxon>
        <taxon>Bergeyella</taxon>
    </lineage>
</organism>